<dbReference type="Gene3D" id="1.10.10.60">
    <property type="entry name" value="Homeodomain-like"/>
    <property type="match status" value="1"/>
</dbReference>
<dbReference type="SUPFAM" id="SSF46689">
    <property type="entry name" value="Homeodomain-like"/>
    <property type="match status" value="1"/>
</dbReference>
<sequence>MADSKPAILRYSEESMAAALNAVRKGQSITSAAKEFGVPKTTLLYKASGKYPEGRKMGSDTLFTKEEKVSYPSGFLIWHQLVFL</sequence>
<feature type="domain" description="HTH psq-type" evidence="2">
    <location>
        <begin position="12"/>
        <end position="52"/>
    </location>
</feature>
<dbReference type="Pfam" id="PF05225">
    <property type="entry name" value="HTH_psq"/>
    <property type="match status" value="1"/>
</dbReference>
<dbReference type="InterPro" id="IPR009057">
    <property type="entry name" value="Homeodomain-like_sf"/>
</dbReference>
<dbReference type="EMBL" id="JAJSOF020000038">
    <property type="protein sequence ID" value="KAJ4427106.1"/>
    <property type="molecule type" value="Genomic_DNA"/>
</dbReference>
<comment type="caution">
    <text evidence="3">The sequence shown here is derived from an EMBL/GenBank/DDBJ whole genome shotgun (WGS) entry which is preliminary data.</text>
</comment>
<dbReference type="InterPro" id="IPR007889">
    <property type="entry name" value="HTH_Psq"/>
</dbReference>
<keyword evidence="4" id="KW-1185">Reference proteome</keyword>
<evidence type="ECO:0000256" key="1">
    <source>
        <dbReference type="ARBA" id="ARBA00004123"/>
    </source>
</evidence>
<proteinExistence type="predicted"/>
<dbReference type="Proteomes" id="UP001148838">
    <property type="component" value="Unassembled WGS sequence"/>
</dbReference>
<accession>A0ABQ8RZE1</accession>
<organism evidence="3 4">
    <name type="scientific">Periplaneta americana</name>
    <name type="common">American cockroach</name>
    <name type="synonym">Blatta americana</name>
    <dbReference type="NCBI Taxonomy" id="6978"/>
    <lineage>
        <taxon>Eukaryota</taxon>
        <taxon>Metazoa</taxon>
        <taxon>Ecdysozoa</taxon>
        <taxon>Arthropoda</taxon>
        <taxon>Hexapoda</taxon>
        <taxon>Insecta</taxon>
        <taxon>Pterygota</taxon>
        <taxon>Neoptera</taxon>
        <taxon>Polyneoptera</taxon>
        <taxon>Dictyoptera</taxon>
        <taxon>Blattodea</taxon>
        <taxon>Blattoidea</taxon>
        <taxon>Blattidae</taxon>
        <taxon>Blattinae</taxon>
        <taxon>Periplaneta</taxon>
    </lineage>
</organism>
<evidence type="ECO:0000259" key="2">
    <source>
        <dbReference type="Pfam" id="PF05225"/>
    </source>
</evidence>
<reference evidence="3 4" key="1">
    <citation type="journal article" date="2022" name="Allergy">
        <title>Genome assembly and annotation of Periplaneta americana reveal a comprehensive cockroach allergen profile.</title>
        <authorList>
            <person name="Wang L."/>
            <person name="Xiong Q."/>
            <person name="Saelim N."/>
            <person name="Wang L."/>
            <person name="Nong W."/>
            <person name="Wan A.T."/>
            <person name="Shi M."/>
            <person name="Liu X."/>
            <person name="Cao Q."/>
            <person name="Hui J.H.L."/>
            <person name="Sookrung N."/>
            <person name="Leung T.F."/>
            <person name="Tungtrongchitr A."/>
            <person name="Tsui S.K.W."/>
        </authorList>
    </citation>
    <scope>NUCLEOTIDE SEQUENCE [LARGE SCALE GENOMIC DNA]</scope>
    <source>
        <strain evidence="3">PWHHKU_190912</strain>
    </source>
</reference>
<protein>
    <recommendedName>
        <fullName evidence="2">HTH psq-type domain-containing protein</fullName>
    </recommendedName>
</protein>
<gene>
    <name evidence="3" type="ORF">ANN_24721</name>
</gene>
<evidence type="ECO:0000313" key="3">
    <source>
        <dbReference type="EMBL" id="KAJ4427106.1"/>
    </source>
</evidence>
<evidence type="ECO:0000313" key="4">
    <source>
        <dbReference type="Proteomes" id="UP001148838"/>
    </source>
</evidence>
<name>A0ABQ8RZE1_PERAM</name>
<comment type="subcellular location">
    <subcellularLocation>
        <location evidence="1">Nucleus</location>
    </subcellularLocation>
</comment>